<accession>F2AYP1</accession>
<evidence type="ECO:0000313" key="2">
    <source>
        <dbReference type="Proteomes" id="UP000006222"/>
    </source>
</evidence>
<dbReference type="PATRIC" id="fig|991778.3.peg.5131"/>
<comment type="caution">
    <text evidence="1">The sequence shown here is derived from an EMBL/GenBank/DDBJ whole genome shotgun (WGS) entry which is preliminary data.</text>
</comment>
<protein>
    <submittedName>
        <fullName evidence="1">Uncharacterized protein</fullName>
    </submittedName>
</protein>
<dbReference type="Proteomes" id="UP000006222">
    <property type="component" value="Unassembled WGS sequence"/>
</dbReference>
<evidence type="ECO:0000313" key="1">
    <source>
        <dbReference type="EMBL" id="EGF25238.1"/>
    </source>
</evidence>
<organism evidence="1 2">
    <name type="scientific">Rhodopirellula baltica WH47</name>
    <dbReference type="NCBI Taxonomy" id="991778"/>
    <lineage>
        <taxon>Bacteria</taxon>
        <taxon>Pseudomonadati</taxon>
        <taxon>Planctomycetota</taxon>
        <taxon>Planctomycetia</taxon>
        <taxon>Pirellulales</taxon>
        <taxon>Pirellulaceae</taxon>
        <taxon>Rhodopirellula</taxon>
    </lineage>
</organism>
<dbReference type="AlphaFoldDB" id="F2AYP1"/>
<dbReference type="EMBL" id="AFAR01000244">
    <property type="protein sequence ID" value="EGF25238.1"/>
    <property type="molecule type" value="Genomic_DNA"/>
</dbReference>
<sequence>MKAAFAADWDEYPVAPSILESIQFVTRQRSGSAEDARRVWRIAESIVNARQENDAAEVDKRQFCLSFACITEGG</sequence>
<name>F2AYP1_RHOBT</name>
<gene>
    <name evidence="1" type="ORF">RBWH47_01014</name>
</gene>
<proteinExistence type="predicted"/>
<reference evidence="1 2" key="1">
    <citation type="journal article" date="2013" name="Mar. Genomics">
        <title>Expression of sulfatases in Rhodopirellula baltica and the diversity of sulfatases in the genus Rhodopirellula.</title>
        <authorList>
            <person name="Wegner C.E."/>
            <person name="Richter-Heitmann T."/>
            <person name="Klindworth A."/>
            <person name="Klockow C."/>
            <person name="Richter M."/>
            <person name="Achstetter T."/>
            <person name="Glockner F.O."/>
            <person name="Harder J."/>
        </authorList>
    </citation>
    <scope>NUCLEOTIDE SEQUENCE [LARGE SCALE GENOMIC DNA]</scope>
    <source>
        <strain evidence="1 2">WH47</strain>
    </source>
</reference>